<dbReference type="InterPro" id="IPR042099">
    <property type="entry name" value="ANL_N_sf"/>
</dbReference>
<accession>A0A1L5BQF1</accession>
<feature type="domain" description="AMP-binding enzyme C-terminal" evidence="5">
    <location>
        <begin position="416"/>
        <end position="491"/>
    </location>
</feature>
<dbReference type="InterPro" id="IPR025110">
    <property type="entry name" value="AMP-bd_C"/>
</dbReference>
<sequence>MTATLLSGNRVMQPAAFEREIERAAAAMQSSGVAPGDAVALLLRNDFAFFVASLAARWIGAFATPINWHATPDEIGYILQDSGARLLIAHDDLAAPLAGRLAGMTLVCVPTPAEIAAAYRLPPSIAPAEAMAWDAWLPDEASPAPPRGPGGASSLIYTSGTTGKPKGVRRRPFEPGHLAAQAQIAVHGYGLDPAETIRVLMTGPMYHSAPNAYGLVSAELAEKIVLEPRFDAEELLALVQQHRITHMHVVPTMFVRLLKLPAEVRAGYDLSSLRFVVHGAAPCPTEIKRQMIDWWGPVIHEYYGSTETGLVTGHGSSDALARPGTVGRALPGVTLRVIGEDGKDAGTGEAGDIHVRSEAVPDFTYHGHPDEKSALEQAGFVTVGDIGWLDEDGYLFLCDRRRDMIISGGVNIYPAEVEAALLGIGGVRDCAVFGIPDPEFGEAVCAYVEPDEEATLDAAGIQRSLAGSLSRYKIPKVVRFETHLPREDSGKIFKRRLREAYWANEGRAI</sequence>
<dbReference type="Pfam" id="PF00501">
    <property type="entry name" value="AMP-binding"/>
    <property type="match status" value="1"/>
</dbReference>
<dbReference type="InterPro" id="IPR045851">
    <property type="entry name" value="AMP-bd_C_sf"/>
</dbReference>
<comment type="similarity">
    <text evidence="1">Belongs to the ATP-dependent AMP-binding enzyme family.</text>
</comment>
<dbReference type="PANTHER" id="PTHR43201:SF5">
    <property type="entry name" value="MEDIUM-CHAIN ACYL-COA LIGASE ACSF2, MITOCHONDRIAL"/>
    <property type="match status" value="1"/>
</dbReference>
<gene>
    <name evidence="6" type="ORF">SIDU_11595</name>
</gene>
<dbReference type="GO" id="GO:0006631">
    <property type="term" value="P:fatty acid metabolic process"/>
    <property type="evidence" value="ECO:0007669"/>
    <property type="project" value="TreeGrafter"/>
</dbReference>
<dbReference type="Gene3D" id="3.30.300.30">
    <property type="match status" value="1"/>
</dbReference>
<dbReference type="SUPFAM" id="SSF56801">
    <property type="entry name" value="Acetyl-CoA synthetase-like"/>
    <property type="match status" value="1"/>
</dbReference>
<dbReference type="NCBIfam" id="NF009071">
    <property type="entry name" value="PRK12406.1"/>
    <property type="match status" value="1"/>
</dbReference>
<evidence type="ECO:0000259" key="5">
    <source>
        <dbReference type="Pfam" id="PF13193"/>
    </source>
</evidence>
<dbReference type="InterPro" id="IPR020845">
    <property type="entry name" value="AMP-binding_CS"/>
</dbReference>
<evidence type="ECO:0000313" key="6">
    <source>
        <dbReference type="EMBL" id="APL95096.1"/>
    </source>
</evidence>
<keyword evidence="2 6" id="KW-0436">Ligase</keyword>
<dbReference type="EMBL" id="CP013070">
    <property type="protein sequence ID" value="APL95096.1"/>
    <property type="molecule type" value="Genomic_DNA"/>
</dbReference>
<evidence type="ECO:0000256" key="2">
    <source>
        <dbReference type="ARBA" id="ARBA00022598"/>
    </source>
</evidence>
<dbReference type="Proteomes" id="UP000004550">
    <property type="component" value="Chromosome"/>
</dbReference>
<reference evidence="6 7" key="1">
    <citation type="journal article" date="2012" name="J. Bacteriol.">
        <title>Genome sequence of Sphingobium indicum B90A, a hexachlorocyclohexane-degrading bacterium.</title>
        <authorList>
            <person name="Anand S."/>
            <person name="Sangwan N."/>
            <person name="Lata P."/>
            <person name="Kaur J."/>
            <person name="Dua A."/>
            <person name="Singh A.K."/>
            <person name="Verma M."/>
            <person name="Kaur J."/>
            <person name="Khurana J.P."/>
            <person name="Khurana P."/>
            <person name="Mathur S."/>
            <person name="Lal R."/>
        </authorList>
    </citation>
    <scope>NUCLEOTIDE SEQUENCE [LARGE SCALE GENOMIC DNA]</scope>
    <source>
        <strain evidence="7">DSM 16412 / CCM 7286 / MTCC 6364 / B90A</strain>
    </source>
</reference>
<dbReference type="PANTHER" id="PTHR43201">
    <property type="entry name" value="ACYL-COA SYNTHETASE"/>
    <property type="match status" value="1"/>
</dbReference>
<proteinExistence type="inferred from homology"/>
<name>A0A1L5BQF1_SPHIB</name>
<evidence type="ECO:0000259" key="4">
    <source>
        <dbReference type="Pfam" id="PF00501"/>
    </source>
</evidence>
<feature type="domain" description="AMP-dependent synthetase/ligase" evidence="4">
    <location>
        <begin position="17"/>
        <end position="360"/>
    </location>
</feature>
<evidence type="ECO:0000256" key="3">
    <source>
        <dbReference type="SAM" id="MobiDB-lite"/>
    </source>
</evidence>
<dbReference type="InterPro" id="IPR000873">
    <property type="entry name" value="AMP-dep_synth/lig_dom"/>
</dbReference>
<dbReference type="RefSeq" id="WP_007686124.1">
    <property type="nucleotide sequence ID" value="NZ_CP013070.1"/>
</dbReference>
<dbReference type="Pfam" id="PF13193">
    <property type="entry name" value="AMP-binding_C"/>
    <property type="match status" value="1"/>
</dbReference>
<dbReference type="Gene3D" id="3.40.50.12780">
    <property type="entry name" value="N-terminal domain of ligase-like"/>
    <property type="match status" value="1"/>
</dbReference>
<evidence type="ECO:0000256" key="1">
    <source>
        <dbReference type="ARBA" id="ARBA00006432"/>
    </source>
</evidence>
<dbReference type="KEGG" id="sinb:SIDU_11595"/>
<evidence type="ECO:0000313" key="7">
    <source>
        <dbReference type="Proteomes" id="UP000004550"/>
    </source>
</evidence>
<protein>
    <submittedName>
        <fullName evidence="6">Long-chain fatty acid--CoA ligase</fullName>
    </submittedName>
</protein>
<dbReference type="AlphaFoldDB" id="A0A1L5BQF1"/>
<dbReference type="PROSITE" id="PS00455">
    <property type="entry name" value="AMP_BINDING"/>
    <property type="match status" value="1"/>
</dbReference>
<dbReference type="GO" id="GO:0031956">
    <property type="term" value="F:medium-chain fatty acid-CoA ligase activity"/>
    <property type="evidence" value="ECO:0007669"/>
    <property type="project" value="TreeGrafter"/>
</dbReference>
<organism evidence="6 7">
    <name type="scientific">Sphingobium indicum (strain DSM 16412 / CCM 7286 / MTCC 6364 / B90A)</name>
    <dbReference type="NCBI Taxonomy" id="861109"/>
    <lineage>
        <taxon>Bacteria</taxon>
        <taxon>Pseudomonadati</taxon>
        <taxon>Pseudomonadota</taxon>
        <taxon>Alphaproteobacteria</taxon>
        <taxon>Sphingomonadales</taxon>
        <taxon>Sphingomonadaceae</taxon>
        <taxon>Sphingobium</taxon>
    </lineage>
</organism>
<feature type="region of interest" description="Disordered" evidence="3">
    <location>
        <begin position="139"/>
        <end position="169"/>
    </location>
</feature>